<dbReference type="Pfam" id="PF08568">
    <property type="entry name" value="Kinetochor_Ybp2"/>
    <property type="match status" value="1"/>
</dbReference>
<feature type="region of interest" description="Disordered" evidence="1">
    <location>
        <begin position="25"/>
        <end position="47"/>
    </location>
</feature>
<dbReference type="InterPro" id="IPR016024">
    <property type="entry name" value="ARM-type_fold"/>
</dbReference>
<protein>
    <submittedName>
        <fullName evidence="2">Uncharacterized protein</fullName>
    </submittedName>
</protein>
<reference evidence="3" key="1">
    <citation type="submission" date="2013-05" db="EMBL/GenBank/DDBJ databases">
        <title>The Genome sequence of Mucor circinelloides f. circinelloides 1006PhL.</title>
        <authorList>
            <consortium name="The Broad Institute Genomics Platform"/>
            <person name="Cuomo C."/>
            <person name="Earl A."/>
            <person name="Findley K."/>
            <person name="Lee S.C."/>
            <person name="Walker B."/>
            <person name="Young S."/>
            <person name="Zeng Q."/>
            <person name="Gargeya S."/>
            <person name="Fitzgerald M."/>
            <person name="Haas B."/>
            <person name="Abouelleil A."/>
            <person name="Allen A.W."/>
            <person name="Alvarado L."/>
            <person name="Arachchi H.M."/>
            <person name="Berlin A.M."/>
            <person name="Chapman S.B."/>
            <person name="Gainer-Dewar J."/>
            <person name="Goldberg J."/>
            <person name="Griggs A."/>
            <person name="Gujja S."/>
            <person name="Hansen M."/>
            <person name="Howarth C."/>
            <person name="Imamovic A."/>
            <person name="Ireland A."/>
            <person name="Larimer J."/>
            <person name="McCowan C."/>
            <person name="Murphy C."/>
            <person name="Pearson M."/>
            <person name="Poon T.W."/>
            <person name="Priest M."/>
            <person name="Roberts A."/>
            <person name="Saif S."/>
            <person name="Shea T."/>
            <person name="Sisk P."/>
            <person name="Sykes S."/>
            <person name="Wortman J."/>
            <person name="Nusbaum C."/>
            <person name="Birren B."/>
        </authorList>
    </citation>
    <scope>NUCLEOTIDE SEQUENCE [LARGE SCALE GENOMIC DNA]</scope>
    <source>
        <strain evidence="3">1006PhL</strain>
    </source>
</reference>
<dbReference type="EMBL" id="KE124000">
    <property type="protein sequence ID" value="EPB85958.1"/>
    <property type="molecule type" value="Genomic_DNA"/>
</dbReference>
<dbReference type="VEuPathDB" id="FungiDB:HMPREF1544_07290"/>
<dbReference type="InterPro" id="IPR019516">
    <property type="entry name" value="Glomulin/ALF4"/>
</dbReference>
<keyword evidence="3" id="KW-1185">Reference proteome</keyword>
<dbReference type="eggNOG" id="ENOG502RURS">
    <property type="taxonomic scope" value="Eukaryota"/>
</dbReference>
<dbReference type="Proteomes" id="UP000014254">
    <property type="component" value="Unassembled WGS sequence"/>
</dbReference>
<organism evidence="2 3">
    <name type="scientific">Mucor circinelloides f. circinelloides (strain 1006PhL)</name>
    <name type="common">Mucormycosis agent</name>
    <name type="synonym">Calyptromyces circinelloides</name>
    <dbReference type="NCBI Taxonomy" id="1220926"/>
    <lineage>
        <taxon>Eukaryota</taxon>
        <taxon>Fungi</taxon>
        <taxon>Fungi incertae sedis</taxon>
        <taxon>Mucoromycota</taxon>
        <taxon>Mucoromycotina</taxon>
        <taxon>Mucoromycetes</taxon>
        <taxon>Mucorales</taxon>
        <taxon>Mucorineae</taxon>
        <taxon>Mucoraceae</taxon>
        <taxon>Mucor</taxon>
    </lineage>
</organism>
<dbReference type="PANTHER" id="PTHR15430:SF1">
    <property type="entry name" value="GLOMULIN"/>
    <property type="match status" value="1"/>
</dbReference>
<evidence type="ECO:0000313" key="2">
    <source>
        <dbReference type="EMBL" id="EPB85958.1"/>
    </source>
</evidence>
<dbReference type="GO" id="GO:0005737">
    <property type="term" value="C:cytoplasm"/>
    <property type="evidence" value="ECO:0007669"/>
    <property type="project" value="TreeGrafter"/>
</dbReference>
<dbReference type="GO" id="GO:0055105">
    <property type="term" value="F:ubiquitin-protein transferase inhibitor activity"/>
    <property type="evidence" value="ECO:0007669"/>
    <property type="project" value="TreeGrafter"/>
</dbReference>
<dbReference type="PANTHER" id="PTHR15430">
    <property type="entry name" value="GLOMULIN"/>
    <property type="match status" value="1"/>
</dbReference>
<accession>S2JTA2</accession>
<name>S2JTA2_MUCC1</name>
<dbReference type="InterPro" id="IPR013877">
    <property type="entry name" value="YAP-bd/ALF4/Glomulin"/>
</dbReference>
<dbReference type="InParanoid" id="S2JTA2"/>
<sequence>MRASVFSSCEQYLFSKSLDSILERPPGNPDTYKSSSSSLEAHLQKKEPSNEKLLLESINSMIDSLKSTKDASFLEASAYSIMHDLLPLINADNEDVQASAYVCLQYLCEYLDHDEVAYNMMDELICVDSNYNDPVVSQQTARFSAVVVELFGKSLEKMTRARDWMLYLPMLANFFVTNMEMMEQNLVQDSSFGSSSPPSAGDNCYVLFSNSCLDLVHFIHSKTVAKDPSMFPFNSTDIGKEDGDTKRRYLAYFLTNLVLEKVVANFDLQLSETYFKMMNPVYASRIKIHRSGTNALVKSTDRAYKPMYDIVHRTMELSLHYGLSFHAMHKLQTSLYNNTDPSFSDEEKPKEIDLQVINNRAYPLSFDGVALLLSLSLYDKLIYPAISSKPSMGLYDDKVATYDLTKQYFGIAMNLALKCQDHICMADKGIFVLLFMSQGLKDVKVSMDMLGTRIPGPCADQSAITVSSVIQLLTTVASACPDSTIRFVTYKLIEKFLSVSNEEVQLFLFGELLQRCPYPSMKVAAIGLLKDHVCKVLEQNKSTSAFASPIILTEFVPVILKYKDIWETKQSEFWDDYSYIMQALVFYRAVCANDKHEKLTALWDTADTMNNIYFKPLSRLLDEIDTQDLGKGMQVETLRHQIELIQSDILHQKS</sequence>
<dbReference type="OMA" id="SAYSIMH"/>
<gene>
    <name evidence="2" type="ORF">HMPREF1544_07290</name>
</gene>
<dbReference type="AlphaFoldDB" id="S2JTA2"/>
<evidence type="ECO:0000313" key="3">
    <source>
        <dbReference type="Proteomes" id="UP000014254"/>
    </source>
</evidence>
<dbReference type="SUPFAM" id="SSF48371">
    <property type="entry name" value="ARM repeat"/>
    <property type="match status" value="1"/>
</dbReference>
<dbReference type="OrthoDB" id="5396786at2759"/>
<dbReference type="STRING" id="1220926.S2JTA2"/>
<proteinExistence type="predicted"/>
<evidence type="ECO:0000256" key="1">
    <source>
        <dbReference type="SAM" id="MobiDB-lite"/>
    </source>
</evidence>